<dbReference type="Gene3D" id="3.40.50.720">
    <property type="entry name" value="NAD(P)-binding Rossmann-like Domain"/>
    <property type="match status" value="1"/>
</dbReference>
<evidence type="ECO:0000256" key="14">
    <source>
        <dbReference type="RuleBase" id="RU000584"/>
    </source>
</evidence>
<dbReference type="InterPro" id="IPR015896">
    <property type="entry name" value="4pyrrol_synth_GluRdtase_dimer"/>
</dbReference>
<dbReference type="KEGG" id="vne:CFK40_08715"/>
<evidence type="ECO:0000313" key="19">
    <source>
        <dbReference type="Proteomes" id="UP000204391"/>
    </source>
</evidence>
<dbReference type="PANTHER" id="PTHR43013:SF1">
    <property type="entry name" value="GLUTAMYL-TRNA REDUCTASE"/>
    <property type="match status" value="1"/>
</dbReference>
<dbReference type="GO" id="GO:0008883">
    <property type="term" value="F:glutamyl-tRNA reductase activity"/>
    <property type="evidence" value="ECO:0007669"/>
    <property type="project" value="UniProtKB-UniRule"/>
</dbReference>
<feature type="binding site" evidence="9 11">
    <location>
        <position position="109"/>
    </location>
    <ligand>
        <name>substrate</name>
    </ligand>
</feature>
<dbReference type="CDD" id="cd05213">
    <property type="entry name" value="NAD_bind_Glutamyl_tRNA_reduct"/>
    <property type="match status" value="1"/>
</dbReference>
<organism evidence="18 19">
    <name type="scientific">Virgibacillus necropolis</name>
    <dbReference type="NCBI Taxonomy" id="163877"/>
    <lineage>
        <taxon>Bacteria</taxon>
        <taxon>Bacillati</taxon>
        <taxon>Bacillota</taxon>
        <taxon>Bacilli</taxon>
        <taxon>Bacillales</taxon>
        <taxon>Bacillaceae</taxon>
        <taxon>Virgibacillus</taxon>
    </lineage>
</organism>
<dbReference type="HAMAP" id="MF_00087">
    <property type="entry name" value="Glu_tRNA_reductase"/>
    <property type="match status" value="1"/>
</dbReference>
<evidence type="ECO:0000259" key="17">
    <source>
        <dbReference type="Pfam" id="PF05201"/>
    </source>
</evidence>
<feature type="binding site" evidence="9 11">
    <location>
        <begin position="49"/>
        <end position="52"/>
    </location>
    <ligand>
        <name>substrate</name>
    </ligand>
</feature>
<evidence type="ECO:0000259" key="16">
    <source>
        <dbReference type="Pfam" id="PF01488"/>
    </source>
</evidence>
<evidence type="ECO:0000256" key="8">
    <source>
        <dbReference type="ARBA" id="ARBA00068659"/>
    </source>
</evidence>
<evidence type="ECO:0000259" key="15">
    <source>
        <dbReference type="Pfam" id="PF00745"/>
    </source>
</evidence>
<evidence type="ECO:0000256" key="11">
    <source>
        <dbReference type="PIRSR" id="PIRSR000445-2"/>
    </source>
</evidence>
<dbReference type="InterPro" id="IPR036453">
    <property type="entry name" value="GluRdtase_dimer_dom_sf"/>
</dbReference>
<evidence type="ECO:0000256" key="10">
    <source>
        <dbReference type="PIRSR" id="PIRSR000445-1"/>
    </source>
</evidence>
<evidence type="ECO:0000256" key="12">
    <source>
        <dbReference type="PIRSR" id="PIRSR000445-3"/>
    </source>
</evidence>
<evidence type="ECO:0000256" key="5">
    <source>
        <dbReference type="ARBA" id="ARBA00023002"/>
    </source>
</evidence>
<dbReference type="SUPFAM" id="SSF69742">
    <property type="entry name" value="Glutamyl tRNA-reductase catalytic, N-terminal domain"/>
    <property type="match status" value="1"/>
</dbReference>
<dbReference type="Proteomes" id="UP000204391">
    <property type="component" value="Chromosome"/>
</dbReference>
<comment type="subunit">
    <text evidence="9">Homodimer.</text>
</comment>
<keyword evidence="4 9" id="KW-0521">NADP</keyword>
<reference evidence="18 19" key="1">
    <citation type="journal article" date="2003" name="Int. J. Syst. Evol. Microbiol.">
        <title>Virgibacillus carmonensis sp. nov., Virgibacillus necropolis sp. nov. and Virgibacillus picturae sp. nov., three novel species isolated from deteriorated mural paintings, transfer of the species of the genus salibacillus to Virgibacillus, as Virgibacillus marismortui comb. nov. and Virgibacillus salexigens comb. nov., and emended description of the genus Virgibacillus.</title>
        <authorList>
            <person name="Heyrman J."/>
            <person name="Logan N.A."/>
            <person name="Busse H.J."/>
            <person name="Balcaen A."/>
            <person name="Lebbe L."/>
            <person name="Rodriguez-Diaz M."/>
            <person name="Swings J."/>
            <person name="De Vos P."/>
        </authorList>
    </citation>
    <scope>NUCLEOTIDE SEQUENCE [LARGE SCALE GENOMIC DNA]</scope>
    <source>
        <strain evidence="18 19">LMG 19488</strain>
    </source>
</reference>
<dbReference type="FunFam" id="3.30.460.30:FF:000001">
    <property type="entry name" value="Glutamyl-tRNA reductase"/>
    <property type="match status" value="1"/>
</dbReference>
<dbReference type="GO" id="GO:0050661">
    <property type="term" value="F:NADP binding"/>
    <property type="evidence" value="ECO:0007669"/>
    <property type="project" value="InterPro"/>
</dbReference>
<feature type="site" description="Important for activity" evidence="9 13">
    <location>
        <position position="99"/>
    </location>
</feature>
<dbReference type="SUPFAM" id="SSF51735">
    <property type="entry name" value="NAD(P)-binding Rossmann-fold domains"/>
    <property type="match status" value="1"/>
</dbReference>
<feature type="binding site" evidence="9 11">
    <location>
        <begin position="114"/>
        <end position="116"/>
    </location>
    <ligand>
        <name>substrate</name>
    </ligand>
</feature>
<feature type="binding site" evidence="9 11">
    <location>
        <position position="120"/>
    </location>
    <ligand>
        <name>substrate</name>
    </ligand>
</feature>
<evidence type="ECO:0000256" key="3">
    <source>
        <dbReference type="ARBA" id="ARBA00012970"/>
    </source>
</evidence>
<dbReference type="Gene3D" id="3.30.460.30">
    <property type="entry name" value="Glutamyl-tRNA reductase, N-terminal domain"/>
    <property type="match status" value="1"/>
</dbReference>
<evidence type="ECO:0000256" key="9">
    <source>
        <dbReference type="HAMAP-Rule" id="MF_00087"/>
    </source>
</evidence>
<comment type="catalytic activity">
    <reaction evidence="7 9 14">
        <text>(S)-4-amino-5-oxopentanoate + tRNA(Glu) + NADP(+) = L-glutamyl-tRNA(Glu) + NADPH + H(+)</text>
        <dbReference type="Rhea" id="RHEA:12344"/>
        <dbReference type="Rhea" id="RHEA-COMP:9663"/>
        <dbReference type="Rhea" id="RHEA-COMP:9680"/>
        <dbReference type="ChEBI" id="CHEBI:15378"/>
        <dbReference type="ChEBI" id="CHEBI:57501"/>
        <dbReference type="ChEBI" id="CHEBI:57783"/>
        <dbReference type="ChEBI" id="CHEBI:58349"/>
        <dbReference type="ChEBI" id="CHEBI:78442"/>
        <dbReference type="ChEBI" id="CHEBI:78520"/>
        <dbReference type="EC" id="1.2.1.70"/>
    </reaction>
</comment>
<accession>A0A221MI56</accession>
<keyword evidence="5 9" id="KW-0560">Oxidoreductase</keyword>
<dbReference type="GO" id="GO:0019353">
    <property type="term" value="P:protoporphyrinogen IX biosynthetic process from glutamate"/>
    <property type="evidence" value="ECO:0007669"/>
    <property type="project" value="TreeGrafter"/>
</dbReference>
<dbReference type="EC" id="1.2.1.70" evidence="3 9"/>
<dbReference type="OrthoDB" id="110209at2"/>
<dbReference type="UniPathway" id="UPA00251">
    <property type="reaction ID" value="UER00316"/>
</dbReference>
<dbReference type="NCBIfam" id="TIGR01035">
    <property type="entry name" value="hemA"/>
    <property type="match status" value="1"/>
</dbReference>
<dbReference type="InterPro" id="IPR015895">
    <property type="entry name" value="4pyrrol_synth_GluRdtase_N"/>
</dbReference>
<protein>
    <recommendedName>
        <fullName evidence="8 9">Glutamyl-tRNA reductase</fullName>
        <shortName evidence="9">GluTR</shortName>
        <ecNumber evidence="3 9">1.2.1.70</ecNumber>
    </recommendedName>
</protein>
<feature type="domain" description="Tetrapyrrole biosynthesis glutamyl-tRNA reductase dimerisation" evidence="15">
    <location>
        <begin position="322"/>
        <end position="419"/>
    </location>
</feature>
<dbReference type="InterPro" id="IPR036291">
    <property type="entry name" value="NAD(P)-bd_dom_sf"/>
</dbReference>
<dbReference type="SUPFAM" id="SSF69075">
    <property type="entry name" value="Glutamyl tRNA-reductase dimerization domain"/>
    <property type="match status" value="1"/>
</dbReference>
<evidence type="ECO:0000256" key="2">
    <source>
        <dbReference type="ARBA" id="ARBA00005916"/>
    </source>
</evidence>
<evidence type="ECO:0000256" key="7">
    <source>
        <dbReference type="ARBA" id="ARBA00047464"/>
    </source>
</evidence>
<evidence type="ECO:0000256" key="13">
    <source>
        <dbReference type="PIRSR" id="PIRSR000445-4"/>
    </source>
</evidence>
<dbReference type="AlphaFoldDB" id="A0A221MI56"/>
<dbReference type="PANTHER" id="PTHR43013">
    <property type="entry name" value="GLUTAMYL-TRNA REDUCTASE"/>
    <property type="match status" value="1"/>
</dbReference>
<dbReference type="Pfam" id="PF01488">
    <property type="entry name" value="Shikimate_DH"/>
    <property type="match status" value="1"/>
</dbReference>
<proteinExistence type="inferred from homology"/>
<comment type="miscellaneous">
    <text evidence="9">During catalysis, the active site Cys acts as a nucleophile attacking the alpha-carbonyl group of tRNA-bound glutamate with the formation of a thioester intermediate between enzyme and glutamate, and the concomitant release of tRNA(Glu). The thioester intermediate is finally reduced by direct hydride transfer from NADPH, to form the product GSA.</text>
</comment>
<dbReference type="RefSeq" id="WP_089534340.1">
    <property type="nucleotide sequence ID" value="NZ_CP022437.1"/>
</dbReference>
<feature type="active site" description="Nucleophile" evidence="9 10">
    <location>
        <position position="50"/>
    </location>
</feature>
<comment type="domain">
    <text evidence="9">Possesses an unusual extended V-shaped dimeric structure with each monomer consisting of three distinct domains arranged along a curved 'spinal' alpha-helix. The N-terminal catalytic domain specifically recognizes the glutamate moiety of the substrate. The second domain is the NADPH-binding domain, and the third C-terminal domain is responsible for dimerization.</text>
</comment>
<evidence type="ECO:0000313" key="18">
    <source>
        <dbReference type="EMBL" id="ASN07347.1"/>
    </source>
</evidence>
<dbReference type="PROSITE" id="PS00747">
    <property type="entry name" value="GLUTR"/>
    <property type="match status" value="1"/>
</dbReference>
<dbReference type="Pfam" id="PF05201">
    <property type="entry name" value="GlutR_N"/>
    <property type="match status" value="1"/>
</dbReference>
<comment type="function">
    <text evidence="9">Catalyzes the NADPH-dependent reduction of glutamyl-tRNA(Glu) to glutamate 1-semialdehyde (GSA).</text>
</comment>
<dbReference type="InterPro" id="IPR018214">
    <property type="entry name" value="GluRdtase_CS"/>
</dbReference>
<name>A0A221MI56_9BACI</name>
<dbReference type="FunFam" id="3.40.50.720:FF:000031">
    <property type="entry name" value="Glutamyl-tRNA reductase"/>
    <property type="match status" value="1"/>
</dbReference>
<evidence type="ECO:0000256" key="1">
    <source>
        <dbReference type="ARBA" id="ARBA00005059"/>
    </source>
</evidence>
<comment type="pathway">
    <text evidence="1 9 14">Porphyrin-containing compound metabolism; protoporphyrin-IX biosynthesis; 5-aminolevulinate from L-glutamyl-tRNA(Glu): step 1/2.</text>
</comment>
<keyword evidence="19" id="KW-1185">Reference proteome</keyword>
<keyword evidence="6 9" id="KW-0627">Porphyrin biosynthesis</keyword>
<feature type="binding site" evidence="9 12">
    <location>
        <begin position="189"/>
        <end position="194"/>
    </location>
    <ligand>
        <name>NADP(+)</name>
        <dbReference type="ChEBI" id="CHEBI:58349"/>
    </ligand>
</feature>
<evidence type="ECO:0000256" key="6">
    <source>
        <dbReference type="ARBA" id="ARBA00023244"/>
    </source>
</evidence>
<dbReference type="InterPro" id="IPR036343">
    <property type="entry name" value="GluRdtase_N_sf"/>
</dbReference>
<dbReference type="InterPro" id="IPR006151">
    <property type="entry name" value="Shikm_DH/Glu-tRNA_Rdtase"/>
</dbReference>
<dbReference type="PIRSF" id="PIRSF000445">
    <property type="entry name" value="4pyrrol_synth_GluRdtase"/>
    <property type="match status" value="1"/>
</dbReference>
<gene>
    <name evidence="9" type="primary">hemA</name>
    <name evidence="18" type="ORF">CFK40_08715</name>
</gene>
<dbReference type="EMBL" id="CP022437">
    <property type="protein sequence ID" value="ASN07347.1"/>
    <property type="molecule type" value="Genomic_DNA"/>
</dbReference>
<feature type="domain" description="Glutamyl-tRNA reductase N-terminal" evidence="17">
    <location>
        <begin position="6"/>
        <end position="156"/>
    </location>
</feature>
<feature type="domain" description="Quinate/shikimate 5-dehydrogenase/glutamyl-tRNA reductase" evidence="16">
    <location>
        <begin position="171"/>
        <end position="306"/>
    </location>
</feature>
<evidence type="ECO:0000256" key="4">
    <source>
        <dbReference type="ARBA" id="ARBA00022857"/>
    </source>
</evidence>
<dbReference type="InterPro" id="IPR000343">
    <property type="entry name" value="4pyrrol_synth_GluRdtase"/>
</dbReference>
<comment type="similarity">
    <text evidence="2 9 14">Belongs to the glutamyl-tRNA reductase family.</text>
</comment>
<sequence length="457" mass="51318">MHILKVGFNYKTAPVEVREKLTFSEQDIDNAMLLLKTQKSILENVIVSTCNRTEIYAVVDQIHTGRYYIKQFLAEWFQLDKEEFSSYLRIVESDGAVEHLFKVSAGLDSMVLGETQILGQVKQAFLTAQRMKTTGTIFNELFKQAITFAKKAHKDTAISEHAVSISYAAVELAKKIFGDLQNKHIVIFGAGKMGELAVKNLQGSGATKITMINRTFEKAVELAEKFDANAEHTGNLVNVIQDADILISSTGSDSVVITKEMLEPLQKKRKGSPLFLVDIAVPRDIDPAISKLDSIFLYDIDDLQHIVDQNLHSRKQAAEKIEILLEADIVLFKEWLQTLGVVPVISVLRQKALSIQAETMESIERKMPELTVREKKVLNKHTKSIINQLLKEPVTQAKELAAGKDSDEKLALFMDIFGIKEEVEEELDKQSKKNSVNINLKSDEKVSFPLVEKLSTN</sequence>
<dbReference type="Pfam" id="PF00745">
    <property type="entry name" value="GlutR_dimer"/>
    <property type="match status" value="1"/>
</dbReference>